<reference evidence="1" key="1">
    <citation type="submission" date="2021-02" db="EMBL/GenBank/DDBJ databases">
        <title>Agricultural practices are the primary influencer of seasonal variation in a dryland aerobiome.</title>
        <authorList>
            <person name="Finn D.R."/>
            <person name="Maldonado J."/>
            <person name="Schmidlin K."/>
            <person name="Kraberger S."/>
            <person name="Fontenele R.S."/>
            <person name="Herckes P."/>
            <person name="Fraser M."/>
            <person name="Garcia-Pichel F."/>
            <person name="Varsani A."/>
        </authorList>
    </citation>
    <scope>NUCLEOTIDE SEQUENCE</scope>
    <source>
        <strain evidence="1">D10_10246</strain>
    </source>
</reference>
<organism evidence="1">
    <name type="scientific">Genomoviridae sp</name>
    <dbReference type="NCBI Taxonomy" id="2202565"/>
    <lineage>
        <taxon>Viruses</taxon>
        <taxon>Monodnaviria</taxon>
        <taxon>Shotokuvirae</taxon>
        <taxon>Cressdnaviricota</taxon>
        <taxon>Repensiviricetes</taxon>
        <taxon>Geplafuvirales</taxon>
        <taxon>Genomoviridae</taxon>
    </lineage>
</organism>
<dbReference type="EMBL" id="MW678893">
    <property type="protein sequence ID" value="QXN75500.1"/>
    <property type="molecule type" value="Genomic_DNA"/>
</dbReference>
<name>A0A8F5MKT4_9VIRU</name>
<proteinExistence type="predicted"/>
<sequence>MNFGRRRYRSSYSRRPRYRRFRRRRMTARRVRNIAARKKQDTIFGATAAVTTAPGYAEIVPGNSYFFHNATFRVYQDYDNDHVRNSSEPYMVGVKDRVTLSCTFPYTHRRVCFWTHEQLAVGQPFRFDSDVEDQPQYMRRNLTRFTPESNADLFEYLFKGTLGVDYSEDTRPITPLDNKRLRVVSDVTYNVNPLVATADTSASFGGRIVNRRFWHPMRQTVYYDEDQDGAAITPTTPGYVSRNPNSPGNFYIMDIFSTGQAVDEPSGTVGQFKPETTTYWHET</sequence>
<protein>
    <submittedName>
        <fullName evidence="1">Capsid protein</fullName>
    </submittedName>
</protein>
<accession>A0A8F5MKT4</accession>
<evidence type="ECO:0000313" key="1">
    <source>
        <dbReference type="EMBL" id="QXN75500.1"/>
    </source>
</evidence>